<name>A0A9Q1H5T7_HOLLE</name>
<dbReference type="AlphaFoldDB" id="A0A9Q1H5T7"/>
<organism evidence="6 7">
    <name type="scientific">Holothuria leucospilota</name>
    <name type="common">Black long sea cucumber</name>
    <name type="synonym">Mertensiothuria leucospilota</name>
    <dbReference type="NCBI Taxonomy" id="206669"/>
    <lineage>
        <taxon>Eukaryota</taxon>
        <taxon>Metazoa</taxon>
        <taxon>Echinodermata</taxon>
        <taxon>Eleutherozoa</taxon>
        <taxon>Echinozoa</taxon>
        <taxon>Holothuroidea</taxon>
        <taxon>Aspidochirotacea</taxon>
        <taxon>Aspidochirotida</taxon>
        <taxon>Holothuriidae</taxon>
        <taxon>Holothuria</taxon>
    </lineage>
</organism>
<evidence type="ECO:0000313" key="7">
    <source>
        <dbReference type="Proteomes" id="UP001152320"/>
    </source>
</evidence>
<dbReference type="GO" id="GO:0009653">
    <property type="term" value="P:anatomical structure morphogenesis"/>
    <property type="evidence" value="ECO:0007669"/>
    <property type="project" value="TreeGrafter"/>
</dbReference>
<dbReference type="PROSITE" id="PS00657">
    <property type="entry name" value="FORK_HEAD_1"/>
    <property type="match status" value="1"/>
</dbReference>
<comment type="caution">
    <text evidence="6">The sequence shown here is derived from an EMBL/GenBank/DDBJ whole genome shotgun (WGS) entry which is preliminary data.</text>
</comment>
<dbReference type="Proteomes" id="UP001152320">
    <property type="component" value="Chromosome 9"/>
</dbReference>
<evidence type="ECO:0000259" key="5">
    <source>
        <dbReference type="PROSITE" id="PS50039"/>
    </source>
</evidence>
<evidence type="ECO:0000313" key="6">
    <source>
        <dbReference type="EMBL" id="KAJ8036582.1"/>
    </source>
</evidence>
<dbReference type="PROSITE" id="PS50039">
    <property type="entry name" value="FORK_HEAD_3"/>
    <property type="match status" value="1"/>
</dbReference>
<dbReference type="SUPFAM" id="SSF46785">
    <property type="entry name" value="Winged helix' DNA-binding domain"/>
    <property type="match status" value="1"/>
</dbReference>
<evidence type="ECO:0000256" key="2">
    <source>
        <dbReference type="ARBA" id="ARBA00023242"/>
    </source>
</evidence>
<dbReference type="CDD" id="cd00059">
    <property type="entry name" value="FH_FOX"/>
    <property type="match status" value="1"/>
</dbReference>
<dbReference type="InterPro" id="IPR001766">
    <property type="entry name" value="Fork_head_dom"/>
</dbReference>
<dbReference type="SMART" id="SM00339">
    <property type="entry name" value="FH"/>
    <property type="match status" value="1"/>
</dbReference>
<dbReference type="PROSITE" id="PS00658">
    <property type="entry name" value="FORK_HEAD_2"/>
    <property type="match status" value="1"/>
</dbReference>
<dbReference type="InterPro" id="IPR036388">
    <property type="entry name" value="WH-like_DNA-bd_sf"/>
</dbReference>
<accession>A0A9Q1H5T7</accession>
<dbReference type="Gene3D" id="1.10.10.10">
    <property type="entry name" value="Winged helix-like DNA-binding domain superfamily/Winged helix DNA-binding domain"/>
    <property type="match status" value="1"/>
</dbReference>
<proteinExistence type="predicted"/>
<dbReference type="InterPro" id="IPR050211">
    <property type="entry name" value="FOX_domain-containing"/>
</dbReference>
<evidence type="ECO:0000256" key="4">
    <source>
        <dbReference type="SAM" id="MobiDB-lite"/>
    </source>
</evidence>
<evidence type="ECO:0000256" key="3">
    <source>
        <dbReference type="PROSITE-ProRule" id="PRU00089"/>
    </source>
</evidence>
<keyword evidence="2 3" id="KW-0539">Nucleus</keyword>
<dbReference type="GO" id="GO:0005634">
    <property type="term" value="C:nucleus"/>
    <property type="evidence" value="ECO:0007669"/>
    <property type="project" value="UniProtKB-SubCell"/>
</dbReference>
<sequence>MEVFDVSLEFSRVEMCLQDMFPSLDHLSSSLKSDVIMPDLSPVVMDSRENILPSPQSYQGFPTYTDGTRPPYSFLDLTVMAIQNYPNNEATVQEIYDFISTSFPFFRDNILHWKNSVRHNLTVRPCFERRVYELKSDKRIVWRYIESFYGDNYKSLSENGILTPPPTPTNPSKDITLIPGSAYPLFTDEIQTPPSITTPPASPDSISSPNYVELLPPSYNKPSTNANALPQFSDLWSIVSSRPSFKKLRSLHRQQKLQGTQDGGNCRRTRRGNSTNTVSFPTNPNMTSPVLKDAELTDLDNGLQGMELDEENSFNTLQDDLKFLLDDVTTKKDNLLPTWALKFPLVTLR</sequence>
<dbReference type="PANTHER" id="PTHR11829:SF343">
    <property type="entry name" value="FORK-HEAD DOMAIN-CONTAINING PROTEIN"/>
    <property type="match status" value="1"/>
</dbReference>
<dbReference type="Pfam" id="PF00250">
    <property type="entry name" value="Forkhead"/>
    <property type="match status" value="1"/>
</dbReference>
<dbReference type="GO" id="GO:0030154">
    <property type="term" value="P:cell differentiation"/>
    <property type="evidence" value="ECO:0007669"/>
    <property type="project" value="TreeGrafter"/>
</dbReference>
<dbReference type="OrthoDB" id="5954824at2759"/>
<dbReference type="GO" id="GO:0000981">
    <property type="term" value="F:DNA-binding transcription factor activity, RNA polymerase II-specific"/>
    <property type="evidence" value="ECO:0007669"/>
    <property type="project" value="TreeGrafter"/>
</dbReference>
<feature type="compositionally biased region" description="Polar residues" evidence="4">
    <location>
        <begin position="272"/>
        <end position="288"/>
    </location>
</feature>
<dbReference type="InterPro" id="IPR036390">
    <property type="entry name" value="WH_DNA-bd_sf"/>
</dbReference>
<reference evidence="6" key="1">
    <citation type="submission" date="2021-10" db="EMBL/GenBank/DDBJ databases">
        <title>Tropical sea cucumber genome reveals ecological adaptation and Cuvierian tubules defense mechanism.</title>
        <authorList>
            <person name="Chen T."/>
        </authorList>
    </citation>
    <scope>NUCLEOTIDE SEQUENCE</scope>
    <source>
        <strain evidence="6">Nanhai2018</strain>
        <tissue evidence="6">Muscle</tissue>
    </source>
</reference>
<comment type="subcellular location">
    <subcellularLocation>
        <location evidence="3">Nucleus</location>
    </subcellularLocation>
</comment>
<dbReference type="InterPro" id="IPR030456">
    <property type="entry name" value="TF_fork_head_CS_2"/>
</dbReference>
<evidence type="ECO:0000256" key="1">
    <source>
        <dbReference type="ARBA" id="ARBA00023125"/>
    </source>
</evidence>
<dbReference type="GO" id="GO:0000978">
    <property type="term" value="F:RNA polymerase II cis-regulatory region sequence-specific DNA binding"/>
    <property type="evidence" value="ECO:0007669"/>
    <property type="project" value="TreeGrafter"/>
</dbReference>
<protein>
    <submittedName>
        <fullName evidence="6">Forkhead box protein C1-A</fullName>
    </submittedName>
</protein>
<dbReference type="EMBL" id="JAIZAY010000009">
    <property type="protein sequence ID" value="KAJ8036582.1"/>
    <property type="molecule type" value="Genomic_DNA"/>
</dbReference>
<feature type="DNA-binding region" description="Fork-head" evidence="3">
    <location>
        <begin position="69"/>
        <end position="142"/>
    </location>
</feature>
<dbReference type="PANTHER" id="PTHR11829">
    <property type="entry name" value="FORKHEAD BOX PROTEIN"/>
    <property type="match status" value="1"/>
</dbReference>
<keyword evidence="1 3" id="KW-0238">DNA-binding</keyword>
<gene>
    <name evidence="6" type="ORF">HOLleu_20600</name>
</gene>
<dbReference type="PRINTS" id="PR00053">
    <property type="entry name" value="FORKHEAD"/>
</dbReference>
<dbReference type="InterPro" id="IPR018122">
    <property type="entry name" value="TF_fork_head_CS_1"/>
</dbReference>
<keyword evidence="7" id="KW-1185">Reference proteome</keyword>
<feature type="region of interest" description="Disordered" evidence="4">
    <location>
        <begin position="253"/>
        <end position="288"/>
    </location>
</feature>
<feature type="domain" description="Fork-head" evidence="5">
    <location>
        <begin position="69"/>
        <end position="142"/>
    </location>
</feature>